<feature type="non-terminal residue" evidence="1">
    <location>
        <position position="64"/>
    </location>
</feature>
<protein>
    <submittedName>
        <fullName evidence="1">Uncharacterized protein</fullName>
    </submittedName>
</protein>
<evidence type="ECO:0000313" key="2">
    <source>
        <dbReference type="Proteomes" id="UP001519460"/>
    </source>
</evidence>
<proteinExistence type="predicted"/>
<comment type="caution">
    <text evidence="1">The sequence shown here is derived from an EMBL/GenBank/DDBJ whole genome shotgun (WGS) entry which is preliminary data.</text>
</comment>
<dbReference type="AlphaFoldDB" id="A0ABD0JBY1"/>
<name>A0ABD0JBY1_9CAEN</name>
<keyword evidence="2" id="KW-1185">Reference proteome</keyword>
<sequence length="64" mass="7201">MWSIACCSPQVVPELCWSRHAYYDDVTGTVKVLTTPPRPPRSPLCRLTDCKKGRGRLVIGEDLQ</sequence>
<dbReference type="Proteomes" id="UP001519460">
    <property type="component" value="Unassembled WGS sequence"/>
</dbReference>
<gene>
    <name evidence="1" type="ORF">BaRGS_00036463</name>
</gene>
<dbReference type="EMBL" id="JACVVK020000514">
    <property type="protein sequence ID" value="KAK7469517.1"/>
    <property type="molecule type" value="Genomic_DNA"/>
</dbReference>
<reference evidence="1 2" key="1">
    <citation type="journal article" date="2023" name="Sci. Data">
        <title>Genome assembly of the Korean intertidal mud-creeper Batillaria attramentaria.</title>
        <authorList>
            <person name="Patra A.K."/>
            <person name="Ho P.T."/>
            <person name="Jun S."/>
            <person name="Lee S.J."/>
            <person name="Kim Y."/>
            <person name="Won Y.J."/>
        </authorList>
    </citation>
    <scope>NUCLEOTIDE SEQUENCE [LARGE SCALE GENOMIC DNA]</scope>
    <source>
        <strain evidence="1">Wonlab-2016</strain>
    </source>
</reference>
<organism evidence="1 2">
    <name type="scientific">Batillaria attramentaria</name>
    <dbReference type="NCBI Taxonomy" id="370345"/>
    <lineage>
        <taxon>Eukaryota</taxon>
        <taxon>Metazoa</taxon>
        <taxon>Spiralia</taxon>
        <taxon>Lophotrochozoa</taxon>
        <taxon>Mollusca</taxon>
        <taxon>Gastropoda</taxon>
        <taxon>Caenogastropoda</taxon>
        <taxon>Sorbeoconcha</taxon>
        <taxon>Cerithioidea</taxon>
        <taxon>Batillariidae</taxon>
        <taxon>Batillaria</taxon>
    </lineage>
</organism>
<accession>A0ABD0JBY1</accession>
<evidence type="ECO:0000313" key="1">
    <source>
        <dbReference type="EMBL" id="KAK7469517.1"/>
    </source>
</evidence>